<dbReference type="GO" id="GO:0000340">
    <property type="term" value="F:RNA 7-methylguanosine cap binding"/>
    <property type="evidence" value="ECO:0007669"/>
    <property type="project" value="TreeGrafter"/>
</dbReference>
<evidence type="ECO:0000313" key="8">
    <source>
        <dbReference type="Proteomes" id="UP000307173"/>
    </source>
</evidence>
<dbReference type="Pfam" id="PF11969">
    <property type="entry name" value="DcpS_C"/>
    <property type="match status" value="1"/>
</dbReference>
<comment type="similarity">
    <text evidence="2">Belongs to the HIT family.</text>
</comment>
<evidence type="ECO:0000256" key="5">
    <source>
        <dbReference type="PIRSR" id="PIRSR028973-1"/>
    </source>
</evidence>
<dbReference type="Proteomes" id="UP000307173">
    <property type="component" value="Unassembled WGS sequence"/>
</dbReference>
<dbReference type="PANTHER" id="PTHR12978">
    <property type="entry name" value="HISTIDINE TRIAD HIT PROTEIN MEMBER"/>
    <property type="match status" value="1"/>
</dbReference>
<evidence type="ECO:0000256" key="4">
    <source>
        <dbReference type="ARBA" id="ARBA00022553"/>
    </source>
</evidence>
<dbReference type="InterPro" id="IPR011145">
    <property type="entry name" value="Scavenger_mRNA_decap_enz_N"/>
</dbReference>
<reference evidence="7 8" key="1">
    <citation type="journal article" date="2019" name="Front. Genet.">
        <title>Whole-Genome Sequencing of the Opportunistic Yeast Pathogen Candida inconspicua Uncovers Its Hybrid Origin.</title>
        <authorList>
            <person name="Mixao V."/>
            <person name="Hansen A.P."/>
            <person name="Saus E."/>
            <person name="Boekhout T."/>
            <person name="Lass-Florl C."/>
            <person name="Gabaldon T."/>
        </authorList>
    </citation>
    <scope>NUCLEOTIDE SEQUENCE [LARGE SCALE GENOMIC DNA]</scope>
    <source>
        <strain evidence="7 8">CBS 180</strain>
    </source>
</reference>
<protein>
    <recommendedName>
        <fullName evidence="9">HIT domain-containing protein</fullName>
    </recommendedName>
</protein>
<dbReference type="PROSITE" id="PS00892">
    <property type="entry name" value="HIT_1"/>
    <property type="match status" value="1"/>
</dbReference>
<dbReference type="SUPFAM" id="SSF102860">
    <property type="entry name" value="mRNA decapping enzyme DcpS N-terminal domain"/>
    <property type="match status" value="1"/>
</dbReference>
<keyword evidence="4" id="KW-0597">Phosphoprotein</keyword>
<feature type="binding site" evidence="6">
    <location>
        <begin position="218"/>
        <end position="229"/>
    </location>
    <ligand>
        <name>substrate</name>
    </ligand>
</feature>
<dbReference type="GO" id="GO:0016787">
    <property type="term" value="F:hydrolase activity"/>
    <property type="evidence" value="ECO:0007669"/>
    <property type="project" value="InterPro"/>
</dbReference>
<comment type="caution">
    <text evidence="7">The sequence shown here is derived from an EMBL/GenBank/DDBJ whole genome shotgun (WGS) entry which is preliminary data.</text>
</comment>
<dbReference type="Gene3D" id="3.30.428.10">
    <property type="entry name" value="HIT-like"/>
    <property type="match status" value="1"/>
</dbReference>
<gene>
    <name evidence="7" type="ORF">CANINC_002867</name>
</gene>
<evidence type="ECO:0008006" key="9">
    <source>
        <dbReference type="Google" id="ProtNLM"/>
    </source>
</evidence>
<dbReference type="STRING" id="52247.A0A4T0X070"/>
<dbReference type="InterPro" id="IPR019808">
    <property type="entry name" value="Histidine_triad_CS"/>
</dbReference>
<feature type="binding site" evidence="6">
    <location>
        <position position="156"/>
    </location>
    <ligand>
        <name>substrate</name>
    </ligand>
</feature>
<evidence type="ECO:0000256" key="1">
    <source>
        <dbReference type="ARBA" id="ARBA00004496"/>
    </source>
</evidence>
<name>A0A4T0X070_9ASCO</name>
<dbReference type="PANTHER" id="PTHR12978:SF0">
    <property type="entry name" value="M7GPPPX DIPHOSPHATASE"/>
    <property type="match status" value="1"/>
</dbReference>
<dbReference type="SUPFAM" id="SSF54197">
    <property type="entry name" value="HIT-like"/>
    <property type="match status" value="1"/>
</dbReference>
<comment type="subcellular location">
    <subcellularLocation>
        <location evidence="1">Cytoplasm</location>
    </subcellularLocation>
</comment>
<feature type="binding site" evidence="6">
    <location>
        <position position="138"/>
    </location>
    <ligand>
        <name>substrate</name>
    </ligand>
</feature>
<evidence type="ECO:0000313" key="7">
    <source>
        <dbReference type="EMBL" id="TID26172.1"/>
    </source>
</evidence>
<sequence>MASKLKNFTFVKVLDEDSQQKRIVLHGRIDNADAILTLEKTFFTNPACLNDYYTNIYLDSSNDVYYWGKTKYTGSDPTCKFNLIYPATETHFRKYQNANLHMIRETPEAYESIVKPYIETMRGDRIKWVRNILFDGAEAERVLFKNDDYILLPDMKWDGKDLESLYCCCIVYDEKINSIRDLNCSHIAYLERIRESIFRELPKIYNGLNSDDLRIYVHYQPSYYHFHIHVVNVNFIGLANSMLCGKAILLEDIIDNLHFLGEKGYLSKTIAYQLKETHALYSLGLDKYRQ</sequence>
<proteinExistence type="inferred from homology"/>
<feature type="active site" description="Nucleophile" evidence="5">
    <location>
        <position position="227"/>
    </location>
</feature>
<dbReference type="GO" id="GO:0000290">
    <property type="term" value="P:deadenylation-dependent decapping of nuclear-transcribed mRNA"/>
    <property type="evidence" value="ECO:0007669"/>
    <property type="project" value="InterPro"/>
</dbReference>
<dbReference type="PIRSF" id="PIRSF028973">
    <property type="entry name" value="Scavenger_mRNA_decap_enz"/>
    <property type="match status" value="1"/>
</dbReference>
<dbReference type="AlphaFoldDB" id="A0A4T0X070"/>
<evidence type="ECO:0000256" key="2">
    <source>
        <dbReference type="ARBA" id="ARBA00010208"/>
    </source>
</evidence>
<dbReference type="EMBL" id="SELW01000468">
    <property type="protein sequence ID" value="TID26172.1"/>
    <property type="molecule type" value="Genomic_DNA"/>
</dbReference>
<feature type="binding site" evidence="6">
    <location>
        <position position="128"/>
    </location>
    <ligand>
        <name>substrate</name>
    </ligand>
</feature>
<feature type="binding site" evidence="6">
    <location>
        <position position="154"/>
    </location>
    <ligand>
        <name>substrate</name>
    </ligand>
</feature>
<keyword evidence="3" id="KW-0963">Cytoplasm</keyword>
<keyword evidence="8" id="KW-1185">Reference proteome</keyword>
<dbReference type="OrthoDB" id="10264956at2759"/>
<dbReference type="InterPro" id="IPR008594">
    <property type="entry name" value="DcpS/DCS2"/>
</dbReference>
<dbReference type="GO" id="GO:0000932">
    <property type="term" value="C:P-body"/>
    <property type="evidence" value="ECO:0007669"/>
    <property type="project" value="TreeGrafter"/>
</dbReference>
<dbReference type="Gene3D" id="3.30.200.40">
    <property type="entry name" value="Scavenger mRNA decapping enzyme, N-terminal domain"/>
    <property type="match status" value="1"/>
</dbReference>
<organism evidence="7 8">
    <name type="scientific">Pichia inconspicua</name>
    <dbReference type="NCBI Taxonomy" id="52247"/>
    <lineage>
        <taxon>Eukaryota</taxon>
        <taxon>Fungi</taxon>
        <taxon>Dikarya</taxon>
        <taxon>Ascomycota</taxon>
        <taxon>Saccharomycotina</taxon>
        <taxon>Pichiomycetes</taxon>
        <taxon>Pichiales</taxon>
        <taxon>Pichiaceae</taxon>
        <taxon>Pichia</taxon>
    </lineage>
</organism>
<accession>A0A4T0X070</accession>
<evidence type="ECO:0000256" key="3">
    <source>
        <dbReference type="ARBA" id="ARBA00022490"/>
    </source>
</evidence>
<dbReference type="Pfam" id="PF05652">
    <property type="entry name" value="DcpS"/>
    <property type="match status" value="1"/>
</dbReference>
<dbReference type="GO" id="GO:0005634">
    <property type="term" value="C:nucleus"/>
    <property type="evidence" value="ECO:0007669"/>
    <property type="project" value="TreeGrafter"/>
</dbReference>
<evidence type="ECO:0000256" key="6">
    <source>
        <dbReference type="PIRSR" id="PIRSR028973-2"/>
    </source>
</evidence>
<dbReference type="InterPro" id="IPR036265">
    <property type="entry name" value="HIT-like_sf"/>
</dbReference>